<dbReference type="AlphaFoldDB" id="A0A1I4PI32"/>
<gene>
    <name evidence="1" type="ORF">SAMN04488042_105243</name>
</gene>
<organism evidence="1 2">
    <name type="scientific">Shimia aestuarii</name>
    <dbReference type="NCBI Taxonomy" id="254406"/>
    <lineage>
        <taxon>Bacteria</taxon>
        <taxon>Pseudomonadati</taxon>
        <taxon>Pseudomonadota</taxon>
        <taxon>Alphaproteobacteria</taxon>
        <taxon>Rhodobacterales</taxon>
        <taxon>Roseobacteraceae</taxon>
    </lineage>
</organism>
<proteinExistence type="predicted"/>
<dbReference type="InterPro" id="IPR036866">
    <property type="entry name" value="RibonucZ/Hydroxyglut_hydro"/>
</dbReference>
<dbReference type="PANTHER" id="PTHR33835:SF1">
    <property type="entry name" value="METALLO-BETA-LACTAMASE DOMAIN-CONTAINING PROTEIN"/>
    <property type="match status" value="1"/>
</dbReference>
<evidence type="ECO:0000313" key="1">
    <source>
        <dbReference type="EMBL" id="SFM27165.1"/>
    </source>
</evidence>
<dbReference type="Pfam" id="PF14234">
    <property type="entry name" value="DUF4336"/>
    <property type="match status" value="1"/>
</dbReference>
<sequence>MGGSTGYEPLDTPKEIAPGLWIIDGPAISFYGLPFSTRATVARLSDGRLWVHSPTRLTPELQAEIAALGKVAFLVAPNWIHYAYVAEWQAAFHDAESWAAPGVVERAAKKGLALHFDRALEGAEMPCGDEIDGFVVEGSNLHREAVFFHKASRTLILTDLIENFEPAKLPWWMRPVVRLAGIAAPQGHMPPDMKATFDKAVLRPQLQRTLAWDPERVVLAHGAWIKTRGRAFLEGAFGAVLKHG</sequence>
<reference evidence="1 2" key="1">
    <citation type="submission" date="2016-10" db="EMBL/GenBank/DDBJ databases">
        <authorList>
            <person name="de Groot N.N."/>
        </authorList>
    </citation>
    <scope>NUCLEOTIDE SEQUENCE [LARGE SCALE GENOMIC DNA]</scope>
    <source>
        <strain evidence="1 2">DSM 15283</strain>
    </source>
</reference>
<dbReference type="SUPFAM" id="SSF56281">
    <property type="entry name" value="Metallo-hydrolase/oxidoreductase"/>
    <property type="match status" value="1"/>
</dbReference>
<dbReference type="PANTHER" id="PTHR33835">
    <property type="entry name" value="YALI0C07656P"/>
    <property type="match status" value="1"/>
</dbReference>
<name>A0A1I4PI32_9RHOB</name>
<dbReference type="RefSeq" id="WP_093094412.1">
    <property type="nucleotide sequence ID" value="NZ_FOTQ01000005.1"/>
</dbReference>
<keyword evidence="2" id="KW-1185">Reference proteome</keyword>
<dbReference type="InterPro" id="IPR025638">
    <property type="entry name" value="DUF4336"/>
</dbReference>
<protein>
    <recommendedName>
        <fullName evidence="3">DUF4336 domain-containing protein</fullName>
    </recommendedName>
</protein>
<accession>A0A1I4PI32</accession>
<dbReference type="OrthoDB" id="450111at2"/>
<dbReference type="EMBL" id="FOTQ01000005">
    <property type="protein sequence ID" value="SFM27165.1"/>
    <property type="molecule type" value="Genomic_DNA"/>
</dbReference>
<dbReference type="STRING" id="254406.SAMN04488042_105243"/>
<evidence type="ECO:0000313" key="2">
    <source>
        <dbReference type="Proteomes" id="UP000199144"/>
    </source>
</evidence>
<dbReference type="Proteomes" id="UP000199144">
    <property type="component" value="Unassembled WGS sequence"/>
</dbReference>
<evidence type="ECO:0008006" key="3">
    <source>
        <dbReference type="Google" id="ProtNLM"/>
    </source>
</evidence>